<evidence type="ECO:0000313" key="3">
    <source>
        <dbReference type="Proteomes" id="UP000815325"/>
    </source>
</evidence>
<evidence type="ECO:0000256" key="1">
    <source>
        <dbReference type="SAM" id="MobiDB-lite"/>
    </source>
</evidence>
<feature type="compositionally biased region" description="Basic and acidic residues" evidence="1">
    <location>
        <begin position="251"/>
        <end position="265"/>
    </location>
</feature>
<protein>
    <submittedName>
        <fullName evidence="2">Uncharacterized protein</fullName>
    </submittedName>
</protein>
<feature type="region of interest" description="Disordered" evidence="1">
    <location>
        <begin position="151"/>
        <end position="192"/>
    </location>
</feature>
<evidence type="ECO:0000313" key="2">
    <source>
        <dbReference type="EMBL" id="KAF5830886.1"/>
    </source>
</evidence>
<dbReference type="EMBL" id="MU069997">
    <property type="protein sequence ID" value="KAF5830886.1"/>
    <property type="molecule type" value="Genomic_DNA"/>
</dbReference>
<feature type="compositionally biased region" description="Acidic residues" evidence="1">
    <location>
        <begin position="214"/>
        <end position="225"/>
    </location>
</feature>
<keyword evidence="3" id="KW-1185">Reference proteome</keyword>
<proteinExistence type="predicted"/>
<feature type="compositionally biased region" description="Low complexity" evidence="1">
    <location>
        <begin position="465"/>
        <end position="476"/>
    </location>
</feature>
<dbReference type="Proteomes" id="UP000815325">
    <property type="component" value="Unassembled WGS sequence"/>
</dbReference>
<comment type="caution">
    <text evidence="2">The sequence shown here is derived from an EMBL/GenBank/DDBJ whole genome shotgun (WGS) entry which is preliminary data.</text>
</comment>
<feature type="compositionally biased region" description="Acidic residues" evidence="1">
    <location>
        <begin position="239"/>
        <end position="250"/>
    </location>
</feature>
<name>A0ABQ7G8F0_DUNSA</name>
<sequence>MCQPWLLGKWISDTIPAATQDKQLRISLHTALLTRMLQLLMALVINRRDMLFKANRVALPLDSLEKHLLQTAECVASSRDSPMPVRMAATMTKIMHRSIPPTPGPKLGSAYRNVTRSLKDELVVLKRPMSSLAFQWAKHLRTCVVENRAPAGAASQGSQHSTAAPEVEQGRQQAGKKAPAKQQQQQQQPAAPEHIHFSVEELLPAAQAEATATDADESDSSDVEDQQQTAEGQAVGEPLDQEEVPQEDTSEMGRKLDSREEEMDRALGPVCSKPSIHIGIRTWVMLAKNNTAASELSLLQRLQAAAWETFKEVCWARFGSLRPCIAARHICRRPAADLVISGAVLGSGIPSKVGNGTVGAVGVTTASAVGNGTASAVGNGTVGAVGIGTASAVGNGTASAVGNGTASAVGNGTASAVGNGTASAVGRGKASAVGNGTASAVGNASSDHAAAGDVSGAASRSSEDSTPGAGTSEAGASGAGISGAGALGASISGAGTGGAGGPASSSDAEAQWMATRFICAFINRACPLKDWAYGTSVCLGEVQQQLISDQAYGLVNEMRQRTATGVVVEVQNRMDFAQLQEDLIAPLTSCKGQCEAPPLSLLLPNEKTEHSVSSGISGANGPLDDVQACKELAQRTCGSREEVAGSSMDSLPVGMGFSAETLELLQEGGMGTDANTRGI</sequence>
<feature type="region of interest" description="Disordered" evidence="1">
    <location>
        <begin position="444"/>
        <end position="476"/>
    </location>
</feature>
<reference evidence="2" key="1">
    <citation type="submission" date="2017-08" db="EMBL/GenBank/DDBJ databases">
        <authorList>
            <person name="Polle J.E."/>
            <person name="Barry K."/>
            <person name="Cushman J."/>
            <person name="Schmutz J."/>
            <person name="Tran D."/>
            <person name="Hathwaick L.T."/>
            <person name="Yim W.C."/>
            <person name="Jenkins J."/>
            <person name="Mckie-Krisberg Z.M."/>
            <person name="Prochnik S."/>
            <person name="Lindquist E."/>
            <person name="Dockter R.B."/>
            <person name="Adam C."/>
            <person name="Molina H."/>
            <person name="Bunkerborg J."/>
            <person name="Jin E."/>
            <person name="Buchheim M."/>
            <person name="Magnuson J."/>
        </authorList>
    </citation>
    <scope>NUCLEOTIDE SEQUENCE</scope>
    <source>
        <strain evidence="2">CCAP 19/18</strain>
    </source>
</reference>
<feature type="compositionally biased region" description="Low complexity" evidence="1">
    <location>
        <begin position="172"/>
        <end position="192"/>
    </location>
</feature>
<feature type="region of interest" description="Disordered" evidence="1">
    <location>
        <begin position="208"/>
        <end position="266"/>
    </location>
</feature>
<accession>A0ABQ7G8F0</accession>
<gene>
    <name evidence="2" type="ORF">DUNSADRAFT_13921</name>
</gene>
<organism evidence="2 3">
    <name type="scientific">Dunaliella salina</name>
    <name type="common">Green alga</name>
    <name type="synonym">Protococcus salinus</name>
    <dbReference type="NCBI Taxonomy" id="3046"/>
    <lineage>
        <taxon>Eukaryota</taxon>
        <taxon>Viridiplantae</taxon>
        <taxon>Chlorophyta</taxon>
        <taxon>core chlorophytes</taxon>
        <taxon>Chlorophyceae</taxon>
        <taxon>CS clade</taxon>
        <taxon>Chlamydomonadales</taxon>
        <taxon>Dunaliellaceae</taxon>
        <taxon>Dunaliella</taxon>
    </lineage>
</organism>